<organism evidence="1 2">
    <name type="scientific">Lacrimispora amygdalina</name>
    <dbReference type="NCBI Taxonomy" id="253257"/>
    <lineage>
        <taxon>Bacteria</taxon>
        <taxon>Bacillati</taxon>
        <taxon>Bacillota</taxon>
        <taxon>Clostridia</taxon>
        <taxon>Lachnospirales</taxon>
        <taxon>Lachnospiraceae</taxon>
        <taxon>Lacrimispora</taxon>
    </lineage>
</organism>
<evidence type="ECO:0000313" key="1">
    <source>
        <dbReference type="EMBL" id="GLB28999.1"/>
    </source>
</evidence>
<gene>
    <name evidence="1" type="ORF">LAD12857_09220</name>
</gene>
<dbReference type="EMBL" id="BRPJ01000016">
    <property type="protein sequence ID" value="GLB28999.1"/>
    <property type="molecule type" value="Genomic_DNA"/>
</dbReference>
<keyword evidence="2" id="KW-1185">Reference proteome</keyword>
<dbReference type="Proteomes" id="UP001419084">
    <property type="component" value="Unassembled WGS sequence"/>
</dbReference>
<protein>
    <submittedName>
        <fullName evidence="1">Uncharacterized protein</fullName>
    </submittedName>
</protein>
<accession>A0ABQ5M300</accession>
<sequence>MYLAFFQLKCNVIIGDDTGKFFCDMKHLNNVVHKIPLTSVPIYGTRYQVNKVLNQKEDAVRDQICYDW</sequence>
<reference evidence="1 2" key="1">
    <citation type="journal article" date="2024" name="Int. J. Syst. Evol. Microbiol.">
        <title>Lacrimispora brassicae sp. nov. isolated from fermented cabbage, and proposal of Clostridium indicum Gundawar et al. 2019 and Clostridium methoxybenzovorans Mechichi et al. 1999 as heterotypic synonyms of Lacrimispora amygdalina (Parshina et al. 2003) Haas and Blanchard 2020 and Lacrimispora indolis (McClung and McCoy 1957) Haas and Blanchard 2020, respectively.</title>
        <authorList>
            <person name="Kobayashi H."/>
            <person name="Tanizawa Y."/>
            <person name="Sakamoto M."/>
            <person name="Ohkuma M."/>
            <person name="Tohno M."/>
        </authorList>
    </citation>
    <scope>NUCLEOTIDE SEQUENCE [LARGE SCALE GENOMIC DNA]</scope>
    <source>
        <strain evidence="1 2">DSM 12857</strain>
    </source>
</reference>
<name>A0ABQ5M300_9FIRM</name>
<comment type="caution">
    <text evidence="1">The sequence shown here is derived from an EMBL/GenBank/DDBJ whole genome shotgun (WGS) entry which is preliminary data.</text>
</comment>
<evidence type="ECO:0000313" key="2">
    <source>
        <dbReference type="Proteomes" id="UP001419084"/>
    </source>
</evidence>
<proteinExistence type="predicted"/>